<dbReference type="InterPro" id="IPR029044">
    <property type="entry name" value="Nucleotide-diphossugar_trans"/>
</dbReference>
<dbReference type="PANTHER" id="PTHR32125">
    <property type="entry name" value="2-C-METHYL-D-ERYTHRITOL 4-PHOSPHATE CYTIDYLYLTRANSFERASE, CHLOROPLASTIC"/>
    <property type="match status" value="1"/>
</dbReference>
<organism evidence="6">
    <name type="scientific">Selaginella moellendorffii</name>
    <name type="common">Spikemoss</name>
    <dbReference type="NCBI Taxonomy" id="88036"/>
    <lineage>
        <taxon>Eukaryota</taxon>
        <taxon>Viridiplantae</taxon>
        <taxon>Streptophyta</taxon>
        <taxon>Embryophyta</taxon>
        <taxon>Tracheophyta</taxon>
        <taxon>Lycopodiopsida</taxon>
        <taxon>Selaginellales</taxon>
        <taxon>Selaginellaceae</taxon>
        <taxon>Selaginella</taxon>
    </lineage>
</organism>
<evidence type="ECO:0000256" key="3">
    <source>
        <dbReference type="ARBA" id="ARBA00022695"/>
    </source>
</evidence>
<keyword evidence="3" id="KW-0548">Nucleotidyltransferase</keyword>
<dbReference type="EMBL" id="GL377565">
    <property type="protein sequence ID" value="EFJ38157.1"/>
    <property type="molecule type" value="Genomic_DNA"/>
</dbReference>
<keyword evidence="2" id="KW-0808">Transferase</keyword>
<evidence type="ECO:0000256" key="1">
    <source>
        <dbReference type="ARBA" id="ARBA00009789"/>
    </source>
</evidence>
<proteinExistence type="inferred from homology"/>
<dbReference type="OrthoDB" id="414267at2759"/>
<evidence type="ECO:0000256" key="4">
    <source>
        <dbReference type="ARBA" id="ARBA00069967"/>
    </source>
</evidence>
<reference evidence="5 6" key="1">
    <citation type="journal article" date="2011" name="Science">
        <title>The Selaginella genome identifies genetic changes associated with the evolution of vascular plants.</title>
        <authorList>
            <person name="Banks J.A."/>
            <person name="Nishiyama T."/>
            <person name="Hasebe M."/>
            <person name="Bowman J.L."/>
            <person name="Gribskov M."/>
            <person name="dePamphilis C."/>
            <person name="Albert V.A."/>
            <person name="Aono N."/>
            <person name="Aoyama T."/>
            <person name="Ambrose B.A."/>
            <person name="Ashton N.W."/>
            <person name="Axtell M.J."/>
            <person name="Barker E."/>
            <person name="Barker M.S."/>
            <person name="Bennetzen J.L."/>
            <person name="Bonawitz N.D."/>
            <person name="Chapple C."/>
            <person name="Cheng C."/>
            <person name="Correa L.G."/>
            <person name="Dacre M."/>
            <person name="DeBarry J."/>
            <person name="Dreyer I."/>
            <person name="Elias M."/>
            <person name="Engstrom E.M."/>
            <person name="Estelle M."/>
            <person name="Feng L."/>
            <person name="Finet C."/>
            <person name="Floyd S.K."/>
            <person name="Frommer W.B."/>
            <person name="Fujita T."/>
            <person name="Gramzow L."/>
            <person name="Gutensohn M."/>
            <person name="Harholt J."/>
            <person name="Hattori M."/>
            <person name="Heyl A."/>
            <person name="Hirai T."/>
            <person name="Hiwatashi Y."/>
            <person name="Ishikawa M."/>
            <person name="Iwata M."/>
            <person name="Karol K.G."/>
            <person name="Koehler B."/>
            <person name="Kolukisaoglu U."/>
            <person name="Kubo M."/>
            <person name="Kurata T."/>
            <person name="Lalonde S."/>
            <person name="Li K."/>
            <person name="Li Y."/>
            <person name="Litt A."/>
            <person name="Lyons E."/>
            <person name="Manning G."/>
            <person name="Maruyama T."/>
            <person name="Michael T.P."/>
            <person name="Mikami K."/>
            <person name="Miyazaki S."/>
            <person name="Morinaga S."/>
            <person name="Murata T."/>
            <person name="Mueller-Roeber B."/>
            <person name="Nelson D.R."/>
            <person name="Obara M."/>
            <person name="Oguri Y."/>
            <person name="Olmstead R.G."/>
            <person name="Onodera N."/>
            <person name="Petersen B.L."/>
            <person name="Pils B."/>
            <person name="Prigge M."/>
            <person name="Rensing S.A."/>
            <person name="Riano-Pachon D.M."/>
            <person name="Roberts A.W."/>
            <person name="Sato Y."/>
            <person name="Scheller H.V."/>
            <person name="Schulz B."/>
            <person name="Schulz C."/>
            <person name="Shakirov E.V."/>
            <person name="Shibagaki N."/>
            <person name="Shinohara N."/>
            <person name="Shippen D.E."/>
            <person name="Soerensen I."/>
            <person name="Sotooka R."/>
            <person name="Sugimoto N."/>
            <person name="Sugita M."/>
            <person name="Sumikawa N."/>
            <person name="Tanurdzic M."/>
            <person name="Theissen G."/>
            <person name="Ulvskov P."/>
            <person name="Wakazuki S."/>
            <person name="Weng J.K."/>
            <person name="Willats W.W."/>
            <person name="Wipf D."/>
            <person name="Wolf P.G."/>
            <person name="Yang L."/>
            <person name="Zimmer A.D."/>
            <person name="Zhu Q."/>
            <person name="Mitros T."/>
            <person name="Hellsten U."/>
            <person name="Loque D."/>
            <person name="Otillar R."/>
            <person name="Salamov A."/>
            <person name="Schmutz J."/>
            <person name="Shapiro H."/>
            <person name="Lindquist E."/>
            <person name="Lucas S."/>
            <person name="Rokhsar D."/>
            <person name="Grigoriev I.V."/>
        </authorList>
    </citation>
    <scope>NUCLEOTIDE SEQUENCE [LARGE SCALE GENOMIC DNA]</scope>
</reference>
<dbReference type="InterPro" id="IPR001228">
    <property type="entry name" value="IspD"/>
</dbReference>
<dbReference type="FunCoup" id="D8QNS6">
    <property type="interactions" value="859"/>
</dbReference>
<evidence type="ECO:0000313" key="6">
    <source>
        <dbReference type="Proteomes" id="UP000001514"/>
    </source>
</evidence>
<evidence type="ECO:0000313" key="5">
    <source>
        <dbReference type="EMBL" id="EFJ38157.1"/>
    </source>
</evidence>
<dbReference type="FunFam" id="3.90.550.10:FF:000003">
    <property type="entry name" value="2-C-methyl-D-erythritol 4-phosphate cytidylyltransferase"/>
    <property type="match status" value="1"/>
</dbReference>
<dbReference type="GO" id="GO:0050518">
    <property type="term" value="F:2-C-methyl-D-erythritol 4-phosphate cytidylyltransferase activity"/>
    <property type="evidence" value="ECO:0000318"/>
    <property type="project" value="GO_Central"/>
</dbReference>
<dbReference type="HAMAP" id="MF_00108">
    <property type="entry name" value="IspD"/>
    <property type="match status" value="1"/>
</dbReference>
<dbReference type="SUPFAM" id="SSF53448">
    <property type="entry name" value="Nucleotide-diphospho-sugar transferases"/>
    <property type="match status" value="1"/>
</dbReference>
<dbReference type="NCBIfam" id="TIGR00453">
    <property type="entry name" value="ispD"/>
    <property type="match status" value="1"/>
</dbReference>
<dbReference type="InParanoid" id="D8QNS6"/>
<dbReference type="STRING" id="88036.D8QNS6"/>
<gene>
    <name evidence="5" type="ORF">SELMODRAFT_73567</name>
</gene>
<dbReference type="Gramene" id="EFJ38157">
    <property type="protein sequence ID" value="EFJ38157"/>
    <property type="gene ID" value="SELMODRAFT_73567"/>
</dbReference>
<comment type="similarity">
    <text evidence="1">Belongs to the IspD/TarI cytidylyltransferase family. IspD subfamily.</text>
</comment>
<dbReference type="Proteomes" id="UP000001514">
    <property type="component" value="Unassembled WGS sequence"/>
</dbReference>
<protein>
    <recommendedName>
        <fullName evidence="4">2-C-methyl-D-erythritol 4-phosphate cytidylyltransferase, chloroplastic</fullName>
    </recommendedName>
</protein>
<dbReference type="Pfam" id="PF01128">
    <property type="entry name" value="IspD"/>
    <property type="match status" value="1"/>
</dbReference>
<dbReference type="InterPro" id="IPR034683">
    <property type="entry name" value="IspD/TarI"/>
</dbReference>
<dbReference type="CDD" id="cd02516">
    <property type="entry name" value="CDP-ME_synthetase"/>
    <property type="match status" value="1"/>
</dbReference>
<dbReference type="GO" id="GO:0008299">
    <property type="term" value="P:isoprenoid biosynthetic process"/>
    <property type="evidence" value="ECO:0007669"/>
    <property type="project" value="InterPro"/>
</dbReference>
<feature type="non-terminal residue" evidence="5">
    <location>
        <position position="1"/>
    </location>
</feature>
<dbReference type="PANTHER" id="PTHR32125:SF4">
    <property type="entry name" value="2-C-METHYL-D-ERYTHRITOL 4-PHOSPHATE CYTIDYLYLTRANSFERASE, CHLOROPLASTIC"/>
    <property type="match status" value="1"/>
</dbReference>
<accession>D8QNS6</accession>
<sequence length="230" mass="25510">VVPEHSVSVILLAGGVGKRMGADMPKQYLRLLGQPIALYSFYTFANMPEVKEVVVVCDPSYKHLFEEASKNIKIVVKFALPGRERQDSVFSGLQAISDDSKLACIHDSARPLVLGHDIQRVLRDAWVHGAAVLGVRVKATIKEAGSDHFVKKTLNRQNLWEMQTPQAIEPSLLRQGFGLVERDGLEVTDDVSIVEFLKRPVFITEGSYSNLKVTTPDDMLVAERILQSAN</sequence>
<dbReference type="eggNOG" id="ENOG502QUUE">
    <property type="taxonomic scope" value="Eukaryota"/>
</dbReference>
<dbReference type="AlphaFoldDB" id="D8QNS6"/>
<dbReference type="Gene3D" id="3.90.550.10">
    <property type="entry name" value="Spore Coat Polysaccharide Biosynthesis Protein SpsA, Chain A"/>
    <property type="match status" value="1"/>
</dbReference>
<keyword evidence="6" id="KW-1185">Reference proteome</keyword>
<evidence type="ECO:0000256" key="2">
    <source>
        <dbReference type="ARBA" id="ARBA00022679"/>
    </source>
</evidence>
<dbReference type="InterPro" id="IPR050088">
    <property type="entry name" value="IspD/TarI_cytidylyltransf_bact"/>
</dbReference>
<dbReference type="HOGENOM" id="CLU_061281_2_2_1"/>
<dbReference type="KEGG" id="smo:SELMODRAFT_73567"/>
<dbReference type="OMA" id="NTMMVEL"/>
<name>D8QNS6_SELML</name>